<feature type="compositionally biased region" description="Low complexity" evidence="1">
    <location>
        <begin position="353"/>
        <end position="367"/>
    </location>
</feature>
<evidence type="ECO:0000313" key="3">
    <source>
        <dbReference type="Proteomes" id="UP000053237"/>
    </source>
</evidence>
<dbReference type="OrthoDB" id="77403at2759"/>
<organism evidence="2 3">
    <name type="scientific">Albugo candida</name>
    <dbReference type="NCBI Taxonomy" id="65357"/>
    <lineage>
        <taxon>Eukaryota</taxon>
        <taxon>Sar</taxon>
        <taxon>Stramenopiles</taxon>
        <taxon>Oomycota</taxon>
        <taxon>Peronosporomycetes</taxon>
        <taxon>Albuginales</taxon>
        <taxon>Albuginaceae</taxon>
        <taxon>Albugo</taxon>
    </lineage>
</organism>
<feature type="region of interest" description="Disordered" evidence="1">
    <location>
        <begin position="206"/>
        <end position="273"/>
    </location>
</feature>
<evidence type="ECO:0008006" key="4">
    <source>
        <dbReference type="Google" id="ProtNLM"/>
    </source>
</evidence>
<dbReference type="EMBL" id="CAIX01000005">
    <property type="protein sequence ID" value="CCI40056.1"/>
    <property type="molecule type" value="Genomic_DNA"/>
</dbReference>
<gene>
    <name evidence="2" type="ORF">BN9_008400</name>
</gene>
<sequence length="383" mass="42544">MDCEEVLSSYLLDTSRAITVHTLCAKAQIDIQKAKKACLQFIGDVKQAQNVVPVTVQIVKPDSIVHDARERIISLTCKDIVDAHQNEIYGLLPSRMENEDSQTHVNNCMYEESQIRNAFFDHVDTETERALEYYHSSNITCSSITKQKTRTTRTSNQSAGPELNIARSSKQSKSLTRATLPKVKPEINKNIFKKITKSAIEPARTSVVKKAPEQQNVLSVDSSSEESDDDIGFKFVPQKTGRKRVVEDEDDDDLEGSETASMAPPDNKKAKVDDDTYHFTGKHVTARVAETDAVPSGNNVTQSVTDKHQKVVTKTRINEDGYMVTEKHYEQIDGEEGENSNKRQHQEKLVSRSQGNAKGKASASASSGGSGKQKTLFSFFKKG</sequence>
<proteinExistence type="predicted"/>
<protein>
    <recommendedName>
        <fullName evidence="4">DNA polymerase delta subunit 3</fullName>
    </recommendedName>
</protein>
<dbReference type="InParanoid" id="A0A024FZW8"/>
<feature type="compositionally biased region" description="Basic and acidic residues" evidence="1">
    <location>
        <begin position="339"/>
        <end position="350"/>
    </location>
</feature>
<dbReference type="STRING" id="65357.A0A024FZW8"/>
<feature type="region of interest" description="Disordered" evidence="1">
    <location>
        <begin position="327"/>
        <end position="383"/>
    </location>
</feature>
<keyword evidence="3" id="KW-1185">Reference proteome</keyword>
<feature type="compositionally biased region" description="Acidic residues" evidence="1">
    <location>
        <begin position="247"/>
        <end position="256"/>
    </location>
</feature>
<name>A0A024FZW8_9STRA</name>
<evidence type="ECO:0000256" key="1">
    <source>
        <dbReference type="SAM" id="MobiDB-lite"/>
    </source>
</evidence>
<evidence type="ECO:0000313" key="2">
    <source>
        <dbReference type="EMBL" id="CCI40056.1"/>
    </source>
</evidence>
<comment type="caution">
    <text evidence="2">The sequence shown here is derived from an EMBL/GenBank/DDBJ whole genome shotgun (WGS) entry which is preliminary data.</text>
</comment>
<reference evidence="2 3" key="1">
    <citation type="submission" date="2012-05" db="EMBL/GenBank/DDBJ databases">
        <title>Recombination and specialization in a pathogen metapopulation.</title>
        <authorList>
            <person name="Gardiner A."/>
            <person name="Kemen E."/>
            <person name="Schultz-Larsen T."/>
            <person name="MacLean D."/>
            <person name="Van Oosterhout C."/>
            <person name="Jones J.D.G."/>
        </authorList>
    </citation>
    <scope>NUCLEOTIDE SEQUENCE [LARGE SCALE GENOMIC DNA]</scope>
    <source>
        <strain evidence="2 3">Ac Nc2</strain>
    </source>
</reference>
<dbReference type="AlphaFoldDB" id="A0A024FZW8"/>
<accession>A0A024FZW8</accession>
<dbReference type="Proteomes" id="UP000053237">
    <property type="component" value="Unassembled WGS sequence"/>
</dbReference>